<dbReference type="Gene3D" id="3.40.50.720">
    <property type="entry name" value="NAD(P)-binding Rossmann-like Domain"/>
    <property type="match status" value="1"/>
</dbReference>
<dbReference type="Pfam" id="PF07992">
    <property type="entry name" value="Pyr_redox_2"/>
    <property type="match status" value="1"/>
</dbReference>
<dbReference type="Gene3D" id="1.10.630.10">
    <property type="entry name" value="Cytochrome P450"/>
    <property type="match status" value="1"/>
</dbReference>
<comment type="caution">
    <text evidence="4">The sequence shown here is derived from an EMBL/GenBank/DDBJ whole genome shotgun (WGS) entry which is preliminary data.</text>
</comment>
<evidence type="ECO:0000313" key="5">
    <source>
        <dbReference type="Proteomes" id="UP001597492"/>
    </source>
</evidence>
<dbReference type="SUPFAM" id="SSF51971">
    <property type="entry name" value="Nucleotide-binding domain"/>
    <property type="match status" value="1"/>
</dbReference>
<dbReference type="PRINTS" id="PR00359">
    <property type="entry name" value="BP450"/>
</dbReference>
<evidence type="ECO:0000259" key="3">
    <source>
        <dbReference type="PROSITE" id="PS50902"/>
    </source>
</evidence>
<dbReference type="InterPro" id="IPR002397">
    <property type="entry name" value="Cyt_P450_B"/>
</dbReference>
<dbReference type="PANTHER" id="PTHR46696:SF1">
    <property type="entry name" value="CYTOCHROME P450 YJIB-RELATED"/>
    <property type="match status" value="1"/>
</dbReference>
<dbReference type="PROSITE" id="PS50902">
    <property type="entry name" value="FLAVODOXIN_LIKE"/>
    <property type="match status" value="1"/>
</dbReference>
<evidence type="ECO:0000313" key="4">
    <source>
        <dbReference type="EMBL" id="MFD2757368.1"/>
    </source>
</evidence>
<dbReference type="InterPro" id="IPR023753">
    <property type="entry name" value="FAD/NAD-binding_dom"/>
</dbReference>
<protein>
    <submittedName>
        <fullName evidence="4">Cytochrome P450</fullName>
    </submittedName>
</protein>
<dbReference type="Gene3D" id="3.50.50.60">
    <property type="entry name" value="FAD/NAD(P)-binding domain"/>
    <property type="match status" value="1"/>
</dbReference>
<dbReference type="SUPFAM" id="SSF48264">
    <property type="entry name" value="Cytochrome P450"/>
    <property type="match status" value="1"/>
</dbReference>
<organism evidence="4 5">
    <name type="scientific">Gulosibacter faecalis</name>
    <dbReference type="NCBI Taxonomy" id="272240"/>
    <lineage>
        <taxon>Bacteria</taxon>
        <taxon>Bacillati</taxon>
        <taxon>Actinomycetota</taxon>
        <taxon>Actinomycetes</taxon>
        <taxon>Micrococcales</taxon>
        <taxon>Microbacteriaceae</taxon>
        <taxon>Gulosibacter</taxon>
    </lineage>
</organism>
<dbReference type="Gene3D" id="3.40.50.360">
    <property type="match status" value="1"/>
</dbReference>
<dbReference type="EMBL" id="JBHUNE010000003">
    <property type="protein sequence ID" value="MFD2757368.1"/>
    <property type="molecule type" value="Genomic_DNA"/>
</dbReference>
<evidence type="ECO:0000256" key="2">
    <source>
        <dbReference type="SAM" id="MobiDB-lite"/>
    </source>
</evidence>
<sequence length="1056" mass="113462">MTSRPAPVADWVTIPELYRDPFPIYERLRAEGGVHWVPAVGRYLITSYEAVHGTELDQEIFSANERGSLQIRAMGHSMLRRDDPEHAIERKAWQPALRPGAVKNVWNRVFAENANRYLDELVEKGPGADLVWDFAAPYAAENLREIIGLHNATQQDLQRWSQTMIDATGNYADDPDVWAEGERSFNEVDAALDEMLAWHGANLDDNPSLIAHLLRIDEYKMPLDRIRANLKMTIGGGVNEPRDALGVAAWALLDNPEQRAAVEQDPSLWGATFDEAIRWVAPIGMYSRQVTRDTVLAGVELPADARLGICILSANRDETVWDDAERFNIHREVKPHLAFGKGVHACLGTWVAKAEVAEIGLPALFSRLRGMRLIDDNPPATAGWVFRGMTKLPIAWESTRDAHDADAPSETEARIAIVGSGPAGCFTGQALRRALPKSRIDVLDESATPFGLVRYGVAADHQGTKSVAQQFERFFDESGVEFRGNVRVGAQGDVTVEQLRESYDAVVLATGLHRDVPFPVAGGTRPGIFGAGQITRLLNGHPDETDVPELGETVAVVGHGNVAMDLARLLTRRDLTGTDLDDATVERLAGRVRTVHLVGRSAPERAKFDPVMVRELAGMPGLEHVVHGVDFEAFPEGKDARLDAVRELASAGAAASQGAAPHARIEWWFEATPIEATGEGDAGRVSALRLRHADGREAALEVDSIVTAIGFTGDESALAVPGRHPDGRVEPGLYVAGWLRRGPRGAIPDQRTDAKLLARMIAGDLVEAARGGDAPGQAAGESGAAAAPAAESMPEGGGCPFGHGAPAEAAPKGAETGPVRRDPASRPELRLPADAIDIAGWRRIDHVERQRTAAGRTRRKLRSRAEQISTATDATVVVPPRAAAAGGSVRITTPVTVAFATESGNSELLAEELVRSLQARGDARLLDLSTARAGDLDVDRFHVIICSTYGDGELPTGVRSLHAELAEAGVDLTGLRYAMFGLGDRSYAKTYSRGSELLDEALAGCGAVRDGEYGRHDAGGPIDASDAGIEWLEGVVAEALVVEAVEADAPRAFVTA</sequence>
<dbReference type="PANTHER" id="PTHR46696">
    <property type="entry name" value="P450, PUTATIVE (EUROFUNG)-RELATED"/>
    <property type="match status" value="1"/>
</dbReference>
<dbReference type="InterPro" id="IPR017972">
    <property type="entry name" value="Cyt_P450_CS"/>
</dbReference>
<gene>
    <name evidence="4" type="ORF">ACFSW7_03125</name>
</gene>
<keyword evidence="5" id="KW-1185">Reference proteome</keyword>
<accession>A0ABW5UV77</accession>
<feature type="domain" description="Flavodoxin-like" evidence="3">
    <location>
        <begin position="895"/>
        <end position="1036"/>
    </location>
</feature>
<dbReference type="InterPro" id="IPR036396">
    <property type="entry name" value="Cyt_P450_sf"/>
</dbReference>
<dbReference type="RefSeq" id="WP_040904698.1">
    <property type="nucleotide sequence ID" value="NZ_JBHUNE010000003.1"/>
</dbReference>
<reference evidence="5" key="1">
    <citation type="journal article" date="2019" name="Int. J. Syst. Evol. Microbiol.">
        <title>The Global Catalogue of Microorganisms (GCM) 10K type strain sequencing project: providing services to taxonomists for standard genome sequencing and annotation.</title>
        <authorList>
            <consortium name="The Broad Institute Genomics Platform"/>
            <consortium name="The Broad Institute Genome Sequencing Center for Infectious Disease"/>
            <person name="Wu L."/>
            <person name="Ma J."/>
        </authorList>
    </citation>
    <scope>NUCLEOTIDE SEQUENCE [LARGE SCALE GENOMIC DNA]</scope>
    <source>
        <strain evidence="5">TISTR 1514</strain>
    </source>
</reference>
<proteinExistence type="inferred from homology"/>
<dbReference type="InterPro" id="IPR029039">
    <property type="entry name" value="Flavoprotein-like_sf"/>
</dbReference>
<feature type="compositionally biased region" description="Low complexity" evidence="2">
    <location>
        <begin position="775"/>
        <end position="794"/>
    </location>
</feature>
<dbReference type="SUPFAM" id="SSF52218">
    <property type="entry name" value="Flavoproteins"/>
    <property type="match status" value="1"/>
</dbReference>
<feature type="region of interest" description="Disordered" evidence="2">
    <location>
        <begin position="771"/>
        <end position="826"/>
    </location>
</feature>
<dbReference type="InterPro" id="IPR008254">
    <property type="entry name" value="Flavodoxin/NO_synth"/>
</dbReference>
<dbReference type="InterPro" id="IPR001128">
    <property type="entry name" value="Cyt_P450"/>
</dbReference>
<comment type="similarity">
    <text evidence="1">Belongs to the cytochrome P450 family.</text>
</comment>
<dbReference type="Proteomes" id="UP001597492">
    <property type="component" value="Unassembled WGS sequence"/>
</dbReference>
<dbReference type="InterPro" id="IPR036188">
    <property type="entry name" value="FAD/NAD-bd_sf"/>
</dbReference>
<dbReference type="Pfam" id="PF00067">
    <property type="entry name" value="p450"/>
    <property type="match status" value="1"/>
</dbReference>
<evidence type="ECO:0000256" key="1">
    <source>
        <dbReference type="ARBA" id="ARBA00010617"/>
    </source>
</evidence>
<name>A0ABW5UV77_9MICO</name>
<dbReference type="PROSITE" id="PS00086">
    <property type="entry name" value="CYTOCHROME_P450"/>
    <property type="match status" value="1"/>
</dbReference>
<dbReference type="Pfam" id="PF00258">
    <property type="entry name" value="Flavodoxin_1"/>
    <property type="match status" value="1"/>
</dbReference>
<feature type="compositionally biased region" description="Low complexity" evidence="2">
    <location>
        <begin position="804"/>
        <end position="817"/>
    </location>
</feature>